<geneLocation type="plasmid" evidence="2">
    <name>pfdu301a</name>
</geneLocation>
<proteinExistence type="predicted"/>
<dbReference type="AlphaFoldDB" id="A0A6M6E6J8"/>
<accession>A0A6M6E6J8</accession>
<organism evidence="1 2">
    <name type="scientific">Priestia megaterium</name>
    <name type="common">Bacillus megaterium</name>
    <dbReference type="NCBI Taxonomy" id="1404"/>
    <lineage>
        <taxon>Bacteria</taxon>
        <taxon>Bacillati</taxon>
        <taxon>Bacillota</taxon>
        <taxon>Bacilli</taxon>
        <taxon>Bacillales</taxon>
        <taxon>Bacillaceae</taxon>
        <taxon>Priestia</taxon>
    </lineage>
</organism>
<protein>
    <submittedName>
        <fullName evidence="1">Uncharacterized protein</fullName>
    </submittedName>
</protein>
<name>A0A6M6E6J8_PRIMG</name>
<evidence type="ECO:0000313" key="2">
    <source>
        <dbReference type="Proteomes" id="UP000501076"/>
    </source>
</evidence>
<dbReference type="Proteomes" id="UP000501076">
    <property type="component" value="Plasmid pFDU301A"/>
</dbReference>
<dbReference type="RefSeq" id="WP_171778756.1">
    <property type="nucleotide sequence ID" value="NZ_CP045273.1"/>
</dbReference>
<dbReference type="EMBL" id="CP045273">
    <property type="protein sequence ID" value="QJX80759.1"/>
    <property type="molecule type" value="Genomic_DNA"/>
</dbReference>
<reference evidence="1 2" key="1">
    <citation type="submission" date="2019-10" db="EMBL/GenBank/DDBJ databases">
        <title>Complete genome sequences for adaption low water activity.</title>
        <authorList>
            <person name="Zhao L."/>
            <person name="Zhong J."/>
        </authorList>
    </citation>
    <scope>NUCLEOTIDE SEQUENCE [LARGE SCALE GENOMIC DNA]</scope>
    <source>
        <strain evidence="1 2">FDU301</strain>
        <plasmid evidence="2">pfdu301a</plasmid>
    </source>
</reference>
<keyword evidence="1" id="KW-0614">Plasmid</keyword>
<evidence type="ECO:0000313" key="1">
    <source>
        <dbReference type="EMBL" id="QJX80759.1"/>
    </source>
</evidence>
<sequence>MMYFMNNEEELRGKIVAYTQMAGFADAITIVTADKGILVVEQEVEEVFEKKTTVYHDQRAEAYFFQNKYVMEELVKRNIITKEDIAKYKQENL</sequence>
<gene>
    <name evidence="1" type="ORF">FDZ14_32225</name>
</gene>